<feature type="signal peptide" evidence="1">
    <location>
        <begin position="1"/>
        <end position="31"/>
    </location>
</feature>
<dbReference type="RefSeq" id="WP_103039636.1">
    <property type="nucleotide sequence ID" value="NZ_POWG01000007.1"/>
</dbReference>
<reference evidence="2 3" key="1">
    <citation type="submission" date="2018-01" db="EMBL/GenBank/DDBJ databases">
        <title>Whole genome sequence of Azospirillum brasilense REC3 isolated from strawberry roots.</title>
        <authorList>
            <person name="Fontana C.A."/>
            <person name="Salazar S.M."/>
            <person name="Bassi D."/>
            <person name="Puglisi E."/>
            <person name="Lovaisa N.C."/>
            <person name="Toffoli L.M."/>
            <person name="Pedraza R."/>
            <person name="Cocconcelli P.S."/>
        </authorList>
    </citation>
    <scope>NUCLEOTIDE SEQUENCE [LARGE SCALE GENOMIC DNA]</scope>
    <source>
        <strain evidence="2 3">REC3</strain>
        <plasmid evidence="2">p5unnamed</plasmid>
    </source>
</reference>
<gene>
    <name evidence="2" type="ORF">C1S70_08705</name>
</gene>
<evidence type="ECO:0000256" key="1">
    <source>
        <dbReference type="SAM" id="SignalP"/>
    </source>
</evidence>
<dbReference type="AlphaFoldDB" id="A0A2K1G394"/>
<dbReference type="SUPFAM" id="SSF48239">
    <property type="entry name" value="Terpenoid cyclases/Protein prenyltransferases"/>
    <property type="match status" value="1"/>
</dbReference>
<proteinExistence type="predicted"/>
<geneLocation type="plasmid" evidence="2">
    <name>p5unnamed</name>
</geneLocation>
<protein>
    <recommendedName>
        <fullName evidence="4">Methylaspartate ammonia-lyase</fullName>
    </recommendedName>
</protein>
<name>A0A2K1G394_9PROT</name>
<evidence type="ECO:0008006" key="4">
    <source>
        <dbReference type="Google" id="ProtNLM"/>
    </source>
</evidence>
<feature type="chain" id="PRO_5014388281" description="Methylaspartate ammonia-lyase" evidence="1">
    <location>
        <begin position="32"/>
        <end position="427"/>
    </location>
</feature>
<sequence length="427" mass="45341">MKRTSRLAAWLLAAGVGTLAASGVASSAARAEDGAAALAGKTCGTLASRVAEIPGSGPVFLRSYDSSFGVGQTSELPLREAAFTYDNALAVIALVACGKTEPALRIGESLLSAATLDRARRQGRLRNTYRAGAQTQKPIPPNGWWDVTANRWFEDAYQVGSATGNVAWAGLALMTLGEATGEERFRNGAAELARWVVANTADPRGPGGFNGGVQGFDDKPQALTWKATEHNTDLVALFGWLERSGTPREGGGDWAGPEKAARGFLDRMWADGGGHFPTGTAPDGVTVNRATSGLDAQLWPLLLRGAPEAWRAALDYAEKAHGVDGGFDFNDDRDGMWVEGTAQAALVYRLLGRPDAAQRLLAEVGKEVSRGGHVWATREDSITTGLAIGPDSTTDDFRYYRRPHLAVTAWTVLAAVGWNPFTGERVK</sequence>
<dbReference type="InterPro" id="IPR008930">
    <property type="entry name" value="Terpenoid_cyclase/PrenylTrfase"/>
</dbReference>
<dbReference type="EMBL" id="POWG01000007">
    <property type="protein sequence ID" value="PNQ99253.1"/>
    <property type="molecule type" value="Genomic_DNA"/>
</dbReference>
<evidence type="ECO:0000313" key="2">
    <source>
        <dbReference type="EMBL" id="PNQ99253.1"/>
    </source>
</evidence>
<evidence type="ECO:0000313" key="3">
    <source>
        <dbReference type="Proteomes" id="UP000236268"/>
    </source>
</evidence>
<keyword evidence="1" id="KW-0732">Signal</keyword>
<accession>A0A2K1G394</accession>
<dbReference type="Proteomes" id="UP000236268">
    <property type="component" value="Unassembled WGS sequence"/>
</dbReference>
<comment type="caution">
    <text evidence="2">The sequence shown here is derived from an EMBL/GenBank/DDBJ whole genome shotgun (WGS) entry which is preliminary data.</text>
</comment>
<organism evidence="2 3">
    <name type="scientific">Azospirillum argentinense</name>
    <dbReference type="NCBI Taxonomy" id="2970906"/>
    <lineage>
        <taxon>Bacteria</taxon>
        <taxon>Pseudomonadati</taxon>
        <taxon>Pseudomonadota</taxon>
        <taxon>Alphaproteobacteria</taxon>
        <taxon>Rhodospirillales</taxon>
        <taxon>Azospirillaceae</taxon>
        <taxon>Azospirillum</taxon>
    </lineage>
</organism>
<keyword evidence="2" id="KW-0614">Plasmid</keyword>